<dbReference type="SUPFAM" id="SSF52540">
    <property type="entry name" value="P-loop containing nucleoside triphosphate hydrolases"/>
    <property type="match status" value="1"/>
</dbReference>
<dbReference type="InterPro" id="IPR051943">
    <property type="entry name" value="TRAFAC_Dynamin-like_GTPase"/>
</dbReference>
<dbReference type="PANTHER" id="PTHR43681">
    <property type="entry name" value="TRANSMEMBRANE GTPASE FZO"/>
    <property type="match status" value="1"/>
</dbReference>
<sequence length="548" mass="60000">MRRWAILESRPFPSRVEARVSGHPPSQSESQNPSRSQTVFDECLNLTRGLPHLAGLHGELAAARERLGRPLRVAIAGQASRGKSTLVNAMIGRDELAVGRAETTAVVTELSYADRPAVTVRYEDGSVARGRPEDLHRLTVRGGDGERPAPGVARVEYGVPSEFLKSFRLLDTPGLASVYEEDGSATEEALGLRSHRDSESALRAADALVFLIDSEVHEEDFALVERFAEKTPGKVTPVYAIGVYAKCDLHWRASDPEADPLERMMRASGGRQPGPQLSRYFFVTLPVAAVAAHGAARLTPGMLATLRALSRTDPAELASRLRSGRRFVDGADGAGETTAEDRLALFEALQAWGVYRACRHLAKHPEAGGDELRAHLRSISGVDTLNERLSQHFGNRAAFIKLHSGLHRVRRSAAAAKPGADRAELAVLALVERKLNSLEYEDSSLDELNALAAFYAGVTGFTDEEREEILRVTGEHGTRCEQRLGQEEGTPLRALEAHAVARVAHWARRSEGGSLPGRSRYVARIIRDSYERILNRVRQAHALLDIRE</sequence>
<protein>
    <recommendedName>
        <fullName evidence="2">Dynamin N-terminal domain-containing protein</fullName>
    </recommendedName>
</protein>
<dbReference type="InterPro" id="IPR027417">
    <property type="entry name" value="P-loop_NTPase"/>
</dbReference>
<dbReference type="Pfam" id="PF00350">
    <property type="entry name" value="Dynamin_N"/>
    <property type="match status" value="1"/>
</dbReference>
<evidence type="ECO:0000259" key="2">
    <source>
        <dbReference type="Pfam" id="PF00350"/>
    </source>
</evidence>
<accession>A0A426V4C6</accession>
<feature type="region of interest" description="Disordered" evidence="1">
    <location>
        <begin position="16"/>
        <end position="38"/>
    </location>
</feature>
<evidence type="ECO:0000256" key="1">
    <source>
        <dbReference type="SAM" id="MobiDB-lite"/>
    </source>
</evidence>
<evidence type="ECO:0000313" key="3">
    <source>
        <dbReference type="EMBL" id="RRS01670.1"/>
    </source>
</evidence>
<organism evidence="3 4">
    <name type="scientific">Glycomyces terrestris</name>
    <dbReference type="NCBI Taxonomy" id="2493553"/>
    <lineage>
        <taxon>Bacteria</taxon>
        <taxon>Bacillati</taxon>
        <taxon>Actinomycetota</taxon>
        <taxon>Actinomycetes</taxon>
        <taxon>Glycomycetales</taxon>
        <taxon>Glycomycetaceae</taxon>
        <taxon>Glycomyces</taxon>
    </lineage>
</organism>
<comment type="caution">
    <text evidence="3">The sequence shown here is derived from an EMBL/GenBank/DDBJ whole genome shotgun (WGS) entry which is preliminary data.</text>
</comment>
<name>A0A426V4C6_9ACTN</name>
<dbReference type="Gene3D" id="3.40.50.300">
    <property type="entry name" value="P-loop containing nucleotide triphosphate hydrolases"/>
    <property type="match status" value="1"/>
</dbReference>
<dbReference type="InterPro" id="IPR045063">
    <property type="entry name" value="Dynamin_N"/>
</dbReference>
<feature type="compositionally biased region" description="Polar residues" evidence="1">
    <location>
        <begin position="24"/>
        <end position="38"/>
    </location>
</feature>
<reference evidence="3 4" key="1">
    <citation type="submission" date="2018-12" db="EMBL/GenBank/DDBJ databases">
        <title>Glycomyces sp. YIM 121974 draft genome.</title>
        <authorList>
            <person name="Li Q."/>
        </authorList>
    </citation>
    <scope>NUCLEOTIDE SEQUENCE [LARGE SCALE GENOMIC DNA]</scope>
    <source>
        <strain evidence="3 4">YIM 121974</strain>
    </source>
</reference>
<dbReference type="EMBL" id="RSEB01000001">
    <property type="protein sequence ID" value="RRS01670.1"/>
    <property type="molecule type" value="Genomic_DNA"/>
</dbReference>
<proteinExistence type="predicted"/>
<dbReference type="AlphaFoldDB" id="A0A426V4C6"/>
<dbReference type="PANTHER" id="PTHR43681:SF1">
    <property type="entry name" value="SARCALUMENIN"/>
    <property type="match status" value="1"/>
</dbReference>
<feature type="domain" description="Dynamin N-terminal" evidence="2">
    <location>
        <begin position="73"/>
        <end position="212"/>
    </location>
</feature>
<dbReference type="Proteomes" id="UP000277256">
    <property type="component" value="Unassembled WGS sequence"/>
</dbReference>
<evidence type="ECO:0000313" key="4">
    <source>
        <dbReference type="Proteomes" id="UP000277256"/>
    </source>
</evidence>
<keyword evidence="4" id="KW-1185">Reference proteome</keyword>
<gene>
    <name evidence="3" type="ORF">EIW28_02600</name>
</gene>